<feature type="transmembrane region" description="Helical" evidence="1">
    <location>
        <begin position="115"/>
        <end position="133"/>
    </location>
</feature>
<dbReference type="Proteomes" id="UP000199400">
    <property type="component" value="Unassembled WGS sequence"/>
</dbReference>
<evidence type="ECO:0000256" key="1">
    <source>
        <dbReference type="SAM" id="Phobius"/>
    </source>
</evidence>
<proteinExistence type="predicted"/>
<dbReference type="EMBL" id="FOMX01000006">
    <property type="protein sequence ID" value="SFD93843.1"/>
    <property type="molecule type" value="Genomic_DNA"/>
</dbReference>
<sequence>MTPTSTPRSYEFSAAENVIIRQLVDAMRFVAAASLAVGAFVLILGIAGLVSHGRAGLGPALGDFAESVVFVLIGLWLQRAVDAFNRVVDTSGDDITHLLNALRELTRVFSLQRTVLVLAAIVIVMAIGIHGVLSLG</sequence>
<protein>
    <submittedName>
        <fullName evidence="2">Uncharacterized protein</fullName>
    </submittedName>
</protein>
<evidence type="ECO:0000313" key="3">
    <source>
        <dbReference type="Proteomes" id="UP000199400"/>
    </source>
</evidence>
<keyword evidence="1" id="KW-1133">Transmembrane helix</keyword>
<dbReference type="RefSeq" id="WP_096326074.1">
    <property type="nucleotide sequence ID" value="NZ_FOMX01000006.1"/>
</dbReference>
<feature type="transmembrane region" description="Helical" evidence="1">
    <location>
        <begin position="29"/>
        <end position="50"/>
    </location>
</feature>
<organism evidence="2 3">
    <name type="scientific">Nannocystis exedens</name>
    <dbReference type="NCBI Taxonomy" id="54"/>
    <lineage>
        <taxon>Bacteria</taxon>
        <taxon>Pseudomonadati</taxon>
        <taxon>Myxococcota</taxon>
        <taxon>Polyangia</taxon>
        <taxon>Nannocystales</taxon>
        <taxon>Nannocystaceae</taxon>
        <taxon>Nannocystis</taxon>
    </lineage>
</organism>
<keyword evidence="1" id="KW-0472">Membrane</keyword>
<keyword evidence="1" id="KW-0812">Transmembrane</keyword>
<feature type="transmembrane region" description="Helical" evidence="1">
    <location>
        <begin position="56"/>
        <end position="77"/>
    </location>
</feature>
<reference evidence="3" key="1">
    <citation type="submission" date="2016-10" db="EMBL/GenBank/DDBJ databases">
        <authorList>
            <person name="Varghese N."/>
            <person name="Submissions S."/>
        </authorList>
    </citation>
    <scope>NUCLEOTIDE SEQUENCE [LARGE SCALE GENOMIC DNA]</scope>
    <source>
        <strain evidence="3">ATCC 25963</strain>
    </source>
</reference>
<name>A0A1I1WKA0_9BACT</name>
<dbReference type="AlphaFoldDB" id="A0A1I1WKA0"/>
<gene>
    <name evidence="2" type="ORF">SAMN02745121_02312</name>
</gene>
<evidence type="ECO:0000313" key="2">
    <source>
        <dbReference type="EMBL" id="SFD93843.1"/>
    </source>
</evidence>
<keyword evidence="3" id="KW-1185">Reference proteome</keyword>
<accession>A0A1I1WKA0</accession>